<dbReference type="InterPro" id="IPR021475">
    <property type="entry name" value="Pants/Emi1-like"/>
</dbReference>
<dbReference type="Proteomes" id="UP000494040">
    <property type="component" value="Unassembled WGS sequence"/>
</dbReference>
<dbReference type="PANTHER" id="PTHR28052:SF1">
    <property type="entry name" value="UPF0545 PROTEIN C22ORF39"/>
    <property type="match status" value="1"/>
</dbReference>
<keyword evidence="6" id="KW-1185">Reference proteome</keyword>
<evidence type="ECO:0000256" key="4">
    <source>
        <dbReference type="ARBA" id="ARBA00044235"/>
    </source>
</evidence>
<dbReference type="PANTHER" id="PTHR28052">
    <property type="entry name" value="UPF0545 PROTEIN C22ORF39"/>
    <property type="match status" value="1"/>
</dbReference>
<dbReference type="GeneID" id="106661312"/>
<organism evidence="5 6">
    <name type="scientific">Cimex lectularius</name>
    <name type="common">Bed bug</name>
    <name type="synonym">Acanthia lectularia</name>
    <dbReference type="NCBI Taxonomy" id="79782"/>
    <lineage>
        <taxon>Eukaryota</taxon>
        <taxon>Metazoa</taxon>
        <taxon>Ecdysozoa</taxon>
        <taxon>Arthropoda</taxon>
        <taxon>Hexapoda</taxon>
        <taxon>Insecta</taxon>
        <taxon>Pterygota</taxon>
        <taxon>Neoptera</taxon>
        <taxon>Paraneoptera</taxon>
        <taxon>Hemiptera</taxon>
        <taxon>Heteroptera</taxon>
        <taxon>Panheteroptera</taxon>
        <taxon>Cimicomorpha</taxon>
        <taxon>Cimicidae</taxon>
        <taxon>Cimex</taxon>
    </lineage>
</organism>
<dbReference type="KEGG" id="clec:106661312"/>
<comment type="similarity">
    <text evidence="1">Belongs to the UPF0545 family.</text>
</comment>
<protein>
    <recommendedName>
        <fullName evidence="3">Synaptic plasticity regulator PANTS</fullName>
    </recommendedName>
    <alternativeName>
        <fullName evidence="4">Plasticity-associated neural transcript short</fullName>
    </alternativeName>
</protein>
<evidence type="ECO:0000313" key="6">
    <source>
        <dbReference type="Proteomes" id="UP000494040"/>
    </source>
</evidence>
<dbReference type="AlphaFoldDB" id="A0A8I6R7U9"/>
<evidence type="ECO:0000256" key="3">
    <source>
        <dbReference type="ARBA" id="ARBA00044072"/>
    </source>
</evidence>
<dbReference type="OrthoDB" id="5946508at2759"/>
<reference evidence="5" key="1">
    <citation type="submission" date="2022-01" db="UniProtKB">
        <authorList>
            <consortium name="EnsemblMetazoa"/>
        </authorList>
    </citation>
    <scope>IDENTIFICATION</scope>
</reference>
<proteinExistence type="inferred from homology"/>
<sequence>MEEELSDRYKKKLWMVRNCDVYNDEYKDCKSIKARFHQQFVYGSFVDCSQWKRDYNNCEKWNTKKNKKAVEELIESEVARRKERLDAHFNNDIWERRDNPPAEWNDPLPERFKNRVEKSYLALKSKEMKEGVTPERTFCVIS</sequence>
<accession>A0A8I6R7U9</accession>
<dbReference type="GO" id="GO:0043083">
    <property type="term" value="C:synaptic cleft"/>
    <property type="evidence" value="ECO:0007669"/>
    <property type="project" value="UniProtKB-SubCell"/>
</dbReference>
<comment type="subcellular location">
    <subcellularLocation>
        <location evidence="2">Synaptic cleft</location>
    </subcellularLocation>
</comment>
<dbReference type="OMA" id="CHLYKDE"/>
<evidence type="ECO:0000256" key="2">
    <source>
        <dbReference type="ARBA" id="ARBA00043942"/>
    </source>
</evidence>
<dbReference type="Pfam" id="PF11326">
    <property type="entry name" value="PANTS-like"/>
    <property type="match status" value="1"/>
</dbReference>
<evidence type="ECO:0000313" key="5">
    <source>
        <dbReference type="EnsemblMetazoa" id="XP_014240098.1"/>
    </source>
</evidence>
<dbReference type="RefSeq" id="XP_014240098.1">
    <property type="nucleotide sequence ID" value="XM_014384612.2"/>
</dbReference>
<evidence type="ECO:0000256" key="1">
    <source>
        <dbReference type="ARBA" id="ARBA00006412"/>
    </source>
</evidence>
<name>A0A8I6R7U9_CIMLE</name>
<dbReference type="EnsemblMetazoa" id="XM_014384612.2">
    <property type="protein sequence ID" value="XP_014240098.1"/>
    <property type="gene ID" value="LOC106661312"/>
</dbReference>